<accession>A0A0D7W4F8</accession>
<gene>
    <name evidence="4" type="ORF">PK35_04415</name>
</gene>
<dbReference type="EMBL" id="JTDV01000002">
    <property type="protein sequence ID" value="KJD33986.1"/>
    <property type="molecule type" value="Genomic_DNA"/>
</dbReference>
<sequence>MTFERSIKSAIIEETGEIIQSDDYFNNRQKGDEIRTEYNRGNITFLCLGCKQKLSLSKSNKRTFYLKHFPNSEYCELKEESLSSEEQEVYSQILIAKESPRHIFLKNKIGEFLKETKNVSNVRIDDYWVFNKEGKKRRPDVYCKYLDKEIVFEIQLSNLSQKYILGRYDFYKERGIYLMWILDNFELEGNTTTELDIKYLSQHQNYFRFKDTSSSFELNCKFKQTHLNSINQFYDEWNEVNITLDKLNFDEENNEVYFYNFLKNREDKLSIQKRNQAKIDQQKQERKLERERDRITSKVYDFFQCIATEKEKYLSNFSALIKELNSFNEKELDELNDRLAIDKKGRLFNWLKEGKYTDFEFFEFLLSSSRIDKNINKKDENGNSILWSLFNNELIPSKEQYLQLFFKNGFKFLKEDEVLLKNHYSSIDEQQRIVLVCQLANHTPKWLIDTLFEYKSQRVFCIVKSCLENKIIGFKFKGWIALFNYAIHNYPEYWSYIETALKSTELFETVILLDKKGTFQNKLNNQQNVQQENDKNFAQLFIHLYPELCH</sequence>
<comment type="caution">
    <text evidence="4">The sequence shown here is derived from an EMBL/GenBank/DDBJ whole genome shotgun (WGS) entry which is preliminary data.</text>
</comment>
<name>A0A0D7W4F8_9FLAO</name>
<protein>
    <recommendedName>
        <fullName evidence="6">Competence protein</fullName>
    </recommendedName>
</protein>
<dbReference type="Proteomes" id="UP000032361">
    <property type="component" value="Unassembled WGS sequence"/>
</dbReference>
<proteinExistence type="predicted"/>
<dbReference type="InterPro" id="IPR057151">
    <property type="entry name" value="DUF7829"/>
</dbReference>
<feature type="domain" description="DUF7829" evidence="2">
    <location>
        <begin position="328"/>
        <end position="547"/>
    </location>
</feature>
<dbReference type="STRING" id="1382798.PK35_04415"/>
<evidence type="ECO:0008006" key="6">
    <source>
        <dbReference type="Google" id="ProtNLM"/>
    </source>
</evidence>
<dbReference type="PATRIC" id="fig|1382798.3.peg.2060"/>
<dbReference type="AlphaFoldDB" id="A0A0D7W4F8"/>
<keyword evidence="5" id="KW-1185">Reference proteome</keyword>
<organism evidence="4 5">
    <name type="scientific">Neotamlana nanhaiensis</name>
    <dbReference type="NCBI Taxonomy" id="1382798"/>
    <lineage>
        <taxon>Bacteria</taxon>
        <taxon>Pseudomonadati</taxon>
        <taxon>Bacteroidota</taxon>
        <taxon>Flavobacteriia</taxon>
        <taxon>Flavobacteriales</taxon>
        <taxon>Flavobacteriaceae</taxon>
        <taxon>Neotamlana</taxon>
    </lineage>
</organism>
<evidence type="ECO:0000259" key="2">
    <source>
        <dbReference type="Pfam" id="PF25167"/>
    </source>
</evidence>
<dbReference type="Pfam" id="PF25167">
    <property type="entry name" value="DUF7829"/>
    <property type="match status" value="1"/>
</dbReference>
<evidence type="ECO:0000259" key="3">
    <source>
        <dbReference type="Pfam" id="PF25169"/>
    </source>
</evidence>
<feature type="domain" description="DUF6035" evidence="1">
    <location>
        <begin position="85"/>
        <end position="261"/>
    </location>
</feature>
<dbReference type="InterPro" id="IPR057152">
    <property type="entry name" value="DUF7830"/>
</dbReference>
<dbReference type="InterPro" id="IPR046099">
    <property type="entry name" value="DUF6035"/>
</dbReference>
<dbReference type="Pfam" id="PF25169">
    <property type="entry name" value="DUF7830"/>
    <property type="match status" value="1"/>
</dbReference>
<evidence type="ECO:0000259" key="1">
    <source>
        <dbReference type="Pfam" id="PF19500"/>
    </source>
</evidence>
<dbReference type="Pfam" id="PF19500">
    <property type="entry name" value="DUF6035"/>
    <property type="match status" value="1"/>
</dbReference>
<feature type="domain" description="DUF7830" evidence="3">
    <location>
        <begin position="16"/>
        <end position="81"/>
    </location>
</feature>
<reference evidence="4 5" key="1">
    <citation type="journal article" date="2015" name="Antonie Van Leeuwenhoek">
        <title>Tamlana nanhaiensis sp. nov., isolated from surface seawater collected from the South China Sea.</title>
        <authorList>
            <person name="Liu X."/>
            <person name="Lai Q."/>
            <person name="Du Y."/>
            <person name="Li G."/>
            <person name="Sun F."/>
            <person name="Shao Z."/>
        </authorList>
    </citation>
    <scope>NUCLEOTIDE SEQUENCE [LARGE SCALE GENOMIC DNA]</scope>
    <source>
        <strain evidence="4 5">FHC16</strain>
    </source>
</reference>
<evidence type="ECO:0000313" key="4">
    <source>
        <dbReference type="EMBL" id="KJD33986.1"/>
    </source>
</evidence>
<evidence type="ECO:0000313" key="5">
    <source>
        <dbReference type="Proteomes" id="UP000032361"/>
    </source>
</evidence>